<protein>
    <submittedName>
        <fullName evidence="2">Uncharacterized protein</fullName>
    </submittedName>
</protein>
<feature type="chain" id="PRO_5017197229" evidence="1">
    <location>
        <begin position="25"/>
        <end position="72"/>
    </location>
</feature>
<feature type="signal peptide" evidence="1">
    <location>
        <begin position="1"/>
        <end position="24"/>
    </location>
</feature>
<gene>
    <name evidence="2" type="ORF">BRARA_I00621</name>
</gene>
<accession>A0A397XRF4</accession>
<organism evidence="2 3">
    <name type="scientific">Brassica campestris</name>
    <name type="common">Field mustard</name>
    <dbReference type="NCBI Taxonomy" id="3711"/>
    <lineage>
        <taxon>Eukaryota</taxon>
        <taxon>Viridiplantae</taxon>
        <taxon>Streptophyta</taxon>
        <taxon>Embryophyta</taxon>
        <taxon>Tracheophyta</taxon>
        <taxon>Spermatophyta</taxon>
        <taxon>Magnoliopsida</taxon>
        <taxon>eudicotyledons</taxon>
        <taxon>Gunneridae</taxon>
        <taxon>Pentapetalae</taxon>
        <taxon>rosids</taxon>
        <taxon>malvids</taxon>
        <taxon>Brassicales</taxon>
        <taxon>Brassicaceae</taxon>
        <taxon>Brassiceae</taxon>
        <taxon>Brassica</taxon>
    </lineage>
</organism>
<dbReference type="EMBL" id="CM010636">
    <property type="protein sequence ID" value="RID43782.1"/>
    <property type="molecule type" value="Genomic_DNA"/>
</dbReference>
<name>A0A397XRF4_BRACM</name>
<keyword evidence="1" id="KW-0732">Signal</keyword>
<reference evidence="2 3" key="1">
    <citation type="submission" date="2018-06" db="EMBL/GenBank/DDBJ databases">
        <title>WGS assembly of Brassica rapa FPsc.</title>
        <authorList>
            <person name="Bowman J."/>
            <person name="Kohchi T."/>
            <person name="Yamato K."/>
            <person name="Jenkins J."/>
            <person name="Shu S."/>
            <person name="Ishizaki K."/>
            <person name="Yamaoka S."/>
            <person name="Nishihama R."/>
            <person name="Nakamura Y."/>
            <person name="Berger F."/>
            <person name="Adam C."/>
            <person name="Aki S."/>
            <person name="Althoff F."/>
            <person name="Araki T."/>
            <person name="Arteaga-Vazquez M."/>
            <person name="Balasubrmanian S."/>
            <person name="Bauer D."/>
            <person name="Boehm C."/>
            <person name="Briginshaw L."/>
            <person name="Caballero-Perez J."/>
            <person name="Catarino B."/>
            <person name="Chen F."/>
            <person name="Chiyoda S."/>
            <person name="Chovatia M."/>
            <person name="Davies K."/>
            <person name="Delmans M."/>
            <person name="Demura T."/>
            <person name="Dierschke T."/>
            <person name="Dolan L."/>
            <person name="Dorantes-Acosta A."/>
            <person name="Eklund D."/>
            <person name="Florent S."/>
            <person name="Flores-Sandoval E."/>
            <person name="Fujiyama A."/>
            <person name="Fukuzawa H."/>
            <person name="Galik B."/>
            <person name="Grimanelli D."/>
            <person name="Grimwood J."/>
            <person name="Grossniklaus U."/>
            <person name="Hamada T."/>
            <person name="Haseloff J."/>
            <person name="Hetherington A."/>
            <person name="Higo A."/>
            <person name="Hirakawa Y."/>
            <person name="Hundley H."/>
            <person name="Ikeda Y."/>
            <person name="Inoue K."/>
            <person name="Inoue S."/>
            <person name="Ishida S."/>
            <person name="Jia Q."/>
            <person name="Kakita M."/>
            <person name="Kanazawa T."/>
            <person name="Kawai Y."/>
            <person name="Kawashima T."/>
            <person name="Kennedy M."/>
            <person name="Kinose K."/>
            <person name="Kinoshita T."/>
            <person name="Kohara Y."/>
            <person name="Koide E."/>
            <person name="Komatsu K."/>
            <person name="Kopischke S."/>
            <person name="Kubo M."/>
            <person name="Kyozuka J."/>
            <person name="Lagercrantz U."/>
            <person name="Lin S."/>
            <person name="Lindquist E."/>
            <person name="Lipzen A."/>
            <person name="Lu C."/>
            <person name="Luna E."/>
            <person name="Martienssen R."/>
            <person name="Minamino N."/>
            <person name="Mizutani M."/>
            <person name="Mizutani M."/>
            <person name="Mochizuki N."/>
            <person name="Monte I."/>
            <person name="Mosher R."/>
            <person name="Nagasaki H."/>
            <person name="Nakagami H."/>
            <person name="Naramoto S."/>
            <person name="Nishitani K."/>
            <person name="Ohtani M."/>
            <person name="Okamoto T."/>
            <person name="Okumura M."/>
            <person name="Phillips J."/>
            <person name="Pollak B."/>
            <person name="Reinders A."/>
            <person name="Roevekamp M."/>
            <person name="Sano R."/>
            <person name="Sawa S."/>
            <person name="Schmid M."/>
            <person name="Shirakawa M."/>
            <person name="Solano R."/>
            <person name="Spunde A."/>
            <person name="Suetsugu N."/>
            <person name="Sugano S."/>
            <person name="Sugiyama A."/>
            <person name="Sun R."/>
            <person name="Suzuki Y."/>
            <person name="Takenaka M."/>
            <person name="Takezawa D."/>
            <person name="Tomogane H."/>
            <person name="Tsuzuki M."/>
            <person name="Ueda T."/>
            <person name="Umeda M."/>
            <person name="Ward J."/>
            <person name="Watanabe Y."/>
            <person name="Yazaki K."/>
            <person name="Yokoyama R."/>
            <person name="Yoshitake Y."/>
            <person name="Yotsui I."/>
            <person name="Zachgo S."/>
            <person name="Schmutz J."/>
        </authorList>
    </citation>
    <scope>NUCLEOTIDE SEQUENCE [LARGE SCALE GENOMIC DNA]</scope>
    <source>
        <strain evidence="3">cv. B-3</strain>
    </source>
</reference>
<sequence>MGKILNVVCIMMMIIPVFVIGGEADCNVICSTHCSKPSAPAERCSVCHKTCNAFPPSVRTEILKILNSTRPV</sequence>
<evidence type="ECO:0000313" key="2">
    <source>
        <dbReference type="EMBL" id="RID43782.1"/>
    </source>
</evidence>
<evidence type="ECO:0000313" key="3">
    <source>
        <dbReference type="Proteomes" id="UP000264353"/>
    </source>
</evidence>
<dbReference type="Proteomes" id="UP000264353">
    <property type="component" value="Chromosome A9"/>
</dbReference>
<proteinExistence type="predicted"/>
<evidence type="ECO:0000256" key="1">
    <source>
        <dbReference type="SAM" id="SignalP"/>
    </source>
</evidence>
<dbReference type="AlphaFoldDB" id="A0A397XRF4"/>